<keyword evidence="1" id="KW-0732">Signal</keyword>
<keyword evidence="3" id="KW-1185">Reference proteome</keyword>
<proteinExistence type="predicted"/>
<evidence type="ECO:0000313" key="2">
    <source>
        <dbReference type="EMBL" id="QBE63827.1"/>
    </source>
</evidence>
<name>A0A4P6KY23_9BURK</name>
<protein>
    <recommendedName>
        <fullName evidence="4">TonB C-terminal domain-containing protein</fullName>
    </recommendedName>
</protein>
<dbReference type="Gene3D" id="3.30.1150.10">
    <property type="match status" value="1"/>
</dbReference>
<evidence type="ECO:0000256" key="1">
    <source>
        <dbReference type="SAM" id="SignalP"/>
    </source>
</evidence>
<dbReference type="Proteomes" id="UP000290637">
    <property type="component" value="Chromosome"/>
</dbReference>
<organism evidence="2 3">
    <name type="scientific">Pseudoduganella lutea</name>
    <dbReference type="NCBI Taxonomy" id="321985"/>
    <lineage>
        <taxon>Bacteria</taxon>
        <taxon>Pseudomonadati</taxon>
        <taxon>Pseudomonadota</taxon>
        <taxon>Betaproteobacteria</taxon>
        <taxon>Burkholderiales</taxon>
        <taxon>Oxalobacteraceae</taxon>
        <taxon>Telluria group</taxon>
        <taxon>Pseudoduganella</taxon>
    </lineage>
</organism>
<accession>A0A4P6KY23</accession>
<dbReference type="OrthoDB" id="8911971at2"/>
<gene>
    <name evidence="2" type="ORF">EWM63_13230</name>
</gene>
<dbReference type="SUPFAM" id="SSF74653">
    <property type="entry name" value="TolA/TonB C-terminal domain"/>
    <property type="match status" value="1"/>
</dbReference>
<dbReference type="KEGG" id="plue:EWM63_13230"/>
<feature type="chain" id="PRO_5020290019" description="TonB C-terminal domain-containing protein" evidence="1">
    <location>
        <begin position="21"/>
        <end position="171"/>
    </location>
</feature>
<dbReference type="RefSeq" id="WP_130186948.1">
    <property type="nucleotide sequence ID" value="NZ_CP035913.1"/>
</dbReference>
<dbReference type="EMBL" id="CP035913">
    <property type="protein sequence ID" value="QBE63827.1"/>
    <property type="molecule type" value="Genomic_DNA"/>
</dbReference>
<sequence>MRITLVLGALLALSTGLAHGQEYTMKAEEAQTGSHLKRNTTRLHFPPDKTYAELPEADKARMRAMYEAMGPNDEPPYPLRGYGKLLRSISTAGGALQVEGVIEMGVIVGTDGRANEVKVYRSPDARTTTAMASVLMLEKYKPAVCDGKPCVQEFPFAMEFNLENQQLKTYR</sequence>
<evidence type="ECO:0008006" key="4">
    <source>
        <dbReference type="Google" id="ProtNLM"/>
    </source>
</evidence>
<feature type="signal peptide" evidence="1">
    <location>
        <begin position="1"/>
        <end position="20"/>
    </location>
</feature>
<evidence type="ECO:0000313" key="3">
    <source>
        <dbReference type="Proteomes" id="UP000290637"/>
    </source>
</evidence>
<reference evidence="2 3" key="1">
    <citation type="submission" date="2019-02" db="EMBL/GenBank/DDBJ databases">
        <title>Draft Genome Sequences of Six Type Strains of the Genus Massilia.</title>
        <authorList>
            <person name="Miess H."/>
            <person name="Frediansyhah A."/>
            <person name="Gross H."/>
        </authorList>
    </citation>
    <scope>NUCLEOTIDE SEQUENCE [LARGE SCALE GENOMIC DNA]</scope>
    <source>
        <strain evidence="2 3">DSM 17473</strain>
    </source>
</reference>
<dbReference type="AlphaFoldDB" id="A0A4P6KY23"/>